<dbReference type="InterPro" id="IPR050091">
    <property type="entry name" value="PKS_NRPS_Biosynth_Enz"/>
</dbReference>
<gene>
    <name evidence="9" type="ORF">DFR58_1154</name>
</gene>
<keyword evidence="5" id="KW-0443">Lipid metabolism</keyword>
<dbReference type="SMART" id="SM00825">
    <property type="entry name" value="PKS_KS"/>
    <property type="match status" value="1"/>
</dbReference>
<keyword evidence="3 9" id="KW-0808">Transferase</keyword>
<evidence type="ECO:0000259" key="7">
    <source>
        <dbReference type="PROSITE" id="PS50075"/>
    </source>
</evidence>
<feature type="domain" description="Ketosynthase family 3 (KS3)" evidence="8">
    <location>
        <begin position="10"/>
        <end position="437"/>
    </location>
</feature>
<keyword evidence="2" id="KW-0597">Phosphoprotein</keyword>
<evidence type="ECO:0000256" key="1">
    <source>
        <dbReference type="ARBA" id="ARBA00022450"/>
    </source>
</evidence>
<protein>
    <submittedName>
        <fullName evidence="9">Acyl transferase family protein</fullName>
    </submittedName>
</protein>
<feature type="domain" description="Carrier" evidence="7">
    <location>
        <begin position="922"/>
        <end position="997"/>
    </location>
</feature>
<keyword evidence="6" id="KW-0511">Multifunctional enzyme</keyword>
<reference evidence="9 10" key="1">
    <citation type="submission" date="2018-07" db="EMBL/GenBank/DDBJ databases">
        <title>Genomic Encyclopedia of Type Strains, Phase IV (KMG-IV): sequencing the most valuable type-strain genomes for metagenomic binning, comparative biology and taxonomic classification.</title>
        <authorList>
            <person name="Goeker M."/>
        </authorList>
    </citation>
    <scope>NUCLEOTIDE SEQUENCE [LARGE SCALE GENOMIC DNA]</scope>
    <source>
        <strain evidence="9 10">DSM 27016</strain>
    </source>
</reference>
<dbReference type="InterPro" id="IPR036736">
    <property type="entry name" value="ACP-like_sf"/>
</dbReference>
<dbReference type="Pfam" id="PF22621">
    <property type="entry name" value="CurL-like_PKS_C"/>
    <property type="match status" value="1"/>
</dbReference>
<dbReference type="OrthoDB" id="9765680at2"/>
<evidence type="ECO:0000256" key="5">
    <source>
        <dbReference type="ARBA" id="ARBA00023098"/>
    </source>
</evidence>
<proteinExistence type="predicted"/>
<dbReference type="PROSITE" id="PS52004">
    <property type="entry name" value="KS3_2"/>
    <property type="match status" value="1"/>
</dbReference>
<dbReference type="InterPro" id="IPR016039">
    <property type="entry name" value="Thiolase-like"/>
</dbReference>
<dbReference type="GO" id="GO:0006633">
    <property type="term" value="P:fatty acid biosynthetic process"/>
    <property type="evidence" value="ECO:0007669"/>
    <property type="project" value="TreeGrafter"/>
</dbReference>
<dbReference type="CDD" id="cd00833">
    <property type="entry name" value="PKS"/>
    <property type="match status" value="1"/>
</dbReference>
<accession>A0A369AYQ2</accession>
<dbReference type="RefSeq" id="WP_114298310.1">
    <property type="nucleotide sequence ID" value="NZ_QPJT01000015.1"/>
</dbReference>
<dbReference type="InterPro" id="IPR014030">
    <property type="entry name" value="Ketoacyl_synth_N"/>
</dbReference>
<dbReference type="SUPFAM" id="SSF53901">
    <property type="entry name" value="Thiolase-like"/>
    <property type="match status" value="1"/>
</dbReference>
<evidence type="ECO:0000313" key="10">
    <source>
        <dbReference type="Proteomes" id="UP000253034"/>
    </source>
</evidence>
<dbReference type="PANTHER" id="PTHR43775">
    <property type="entry name" value="FATTY ACID SYNTHASE"/>
    <property type="match status" value="1"/>
</dbReference>
<dbReference type="Pfam" id="PF00698">
    <property type="entry name" value="Acyl_transf_1"/>
    <property type="match status" value="1"/>
</dbReference>
<keyword evidence="4" id="KW-0276">Fatty acid metabolism</keyword>
<dbReference type="InterPro" id="IPR016035">
    <property type="entry name" value="Acyl_Trfase/lysoPLipase"/>
</dbReference>
<evidence type="ECO:0000256" key="6">
    <source>
        <dbReference type="ARBA" id="ARBA00023268"/>
    </source>
</evidence>
<dbReference type="Gene3D" id="3.30.70.3290">
    <property type="match status" value="2"/>
</dbReference>
<evidence type="ECO:0000256" key="3">
    <source>
        <dbReference type="ARBA" id="ARBA00022679"/>
    </source>
</evidence>
<dbReference type="InterPro" id="IPR014043">
    <property type="entry name" value="Acyl_transferase_dom"/>
</dbReference>
<dbReference type="SUPFAM" id="SSF47336">
    <property type="entry name" value="ACP-like"/>
    <property type="match status" value="1"/>
</dbReference>
<dbReference type="SMART" id="SM00827">
    <property type="entry name" value="PKS_AT"/>
    <property type="match status" value="1"/>
</dbReference>
<dbReference type="SUPFAM" id="SSF52151">
    <property type="entry name" value="FabD/lysophospholipase-like"/>
    <property type="match status" value="1"/>
</dbReference>
<dbReference type="Pfam" id="PF02801">
    <property type="entry name" value="Ketoacyl-synt_C"/>
    <property type="match status" value="1"/>
</dbReference>
<dbReference type="EMBL" id="QPJT01000015">
    <property type="protein sequence ID" value="RCX14281.1"/>
    <property type="molecule type" value="Genomic_DNA"/>
</dbReference>
<dbReference type="Proteomes" id="UP000253034">
    <property type="component" value="Unassembled WGS sequence"/>
</dbReference>
<dbReference type="PROSITE" id="PS50075">
    <property type="entry name" value="CARRIER"/>
    <property type="match status" value="1"/>
</dbReference>
<dbReference type="Pfam" id="PF00550">
    <property type="entry name" value="PP-binding"/>
    <property type="match status" value="1"/>
</dbReference>
<keyword evidence="10" id="KW-1185">Reference proteome</keyword>
<name>A0A369AYQ2_9FIRM</name>
<dbReference type="InterPro" id="IPR001227">
    <property type="entry name" value="Ac_transferase_dom_sf"/>
</dbReference>
<dbReference type="FunFam" id="3.40.47.10:FF:000042">
    <property type="entry name" value="Polyketide synthase Pks13"/>
    <property type="match status" value="1"/>
</dbReference>
<evidence type="ECO:0000259" key="8">
    <source>
        <dbReference type="PROSITE" id="PS52004"/>
    </source>
</evidence>
<dbReference type="AlphaFoldDB" id="A0A369AYQ2"/>
<dbReference type="Gene3D" id="3.40.366.10">
    <property type="entry name" value="Malonyl-Coenzyme A Acyl Carrier Protein, domain 2"/>
    <property type="match status" value="2"/>
</dbReference>
<sequence length="1018" mass="111437">MDNNYESSSLGSVAIIGMNGRFPGAADMDEFWQNLCNGVESVRFFTRDELEKMGIDKHLLDNPRFVAADAILDGMDQFDASFFDFSAREAEIMDPQHRLFLESAWEVMESAGYSSELYDGRIAVYAGANLSGYMIRNLYSNPGLVENVGTFKIMIDNSQDFLATRVSYKMNLMGPSVNVNTLCSSSMVALHFACQSLLNYACDLALAGGVSFQISRNEAFFYQEGGIGSADGHCRAFDSKANGTVSGSGLAVVVLKRLEDAIADGDYIHAVIRGTGVNNDGSSKNSFTAPNVDGQAECIAEAIAISGIDPETISYIDAHGTGTDLGDPIEIAALTKVFRSYTDKRQFCGIGSVKTNIGHLVTAGGMASLVKTVLSMKHGMLPPSLNFEEPNKKIDFANSPFYINNMLKKWETDGVPLRAGVSSFGIGGTNVHAILEEAPASRPSQKSLREWQLVSFSAKTAAALEKMSNNLISYCDKNSGSDLADIAFTLHVGRRKFNHRRMVLCRDVNELASQLRSQGQEAVYSRFKKPGELEVVFMFPGEASAYANMGSELYKTEAVFRQAADECCDIFMTLSGIDMRKLLYTSARQAYGSGWDGETRRTAVFVTEYALSRLWMEWEVKPDYLVGEGVGEYVAACLAGVMSLEDAIALSCCKPAVVHDRLGSLKLNAPEIPFVSNITGTWITDSDALSSGYWIRQSEGSEFMKGFGEALNSSHRMLVEMGPGCRLCGEAEKLLMQDEGQCVINAMPGCDDDRGEGFCLLRAIGRLWLEGGAVNWNKLYAGETRSRIPLPTYPFERQRYWIEEGNRGEAADKPDAFIASSEDINSIGAGSKYSEGTITLTFRLDKDVDPLNGEEQRDRLEGILKFKEKLTELCEDFKNICPEIDVSQVGLKACGKDSNALEGLGSKLKKRPRPELETPYVPVADGIEKTIADHWQQVLGFDKVGRHDDFFELGGHSLLAAAIATELSKDFNVQIPLRKLFETTTVAGVAQLIEAYRWADEAAGESAAGEDDIERGTI</sequence>
<dbReference type="PROSITE" id="PS00012">
    <property type="entry name" value="PHOSPHOPANTETHEINE"/>
    <property type="match status" value="1"/>
</dbReference>
<evidence type="ECO:0000256" key="4">
    <source>
        <dbReference type="ARBA" id="ARBA00022832"/>
    </source>
</evidence>
<dbReference type="InterPro" id="IPR014031">
    <property type="entry name" value="Ketoacyl_synth_C"/>
</dbReference>
<comment type="caution">
    <text evidence="9">The sequence shown here is derived from an EMBL/GenBank/DDBJ whole genome shotgun (WGS) entry which is preliminary data.</text>
</comment>
<keyword evidence="1" id="KW-0596">Phosphopantetheine</keyword>
<evidence type="ECO:0000256" key="2">
    <source>
        <dbReference type="ARBA" id="ARBA00022553"/>
    </source>
</evidence>
<evidence type="ECO:0000313" key="9">
    <source>
        <dbReference type="EMBL" id="RCX14281.1"/>
    </source>
</evidence>
<dbReference type="PANTHER" id="PTHR43775:SF51">
    <property type="entry name" value="INACTIVE PHENOLPHTHIOCEROL SYNTHESIS POLYKETIDE SYNTHASE TYPE I PKS1-RELATED"/>
    <property type="match status" value="1"/>
</dbReference>
<dbReference type="InterPro" id="IPR009081">
    <property type="entry name" value="PP-bd_ACP"/>
</dbReference>
<dbReference type="Gene3D" id="1.10.1200.10">
    <property type="entry name" value="ACP-like"/>
    <property type="match status" value="1"/>
</dbReference>
<dbReference type="InterPro" id="IPR006162">
    <property type="entry name" value="Ppantetheine_attach_site"/>
</dbReference>
<organism evidence="9 10">
    <name type="scientific">Anaerobacterium chartisolvens</name>
    <dbReference type="NCBI Taxonomy" id="1297424"/>
    <lineage>
        <taxon>Bacteria</taxon>
        <taxon>Bacillati</taxon>
        <taxon>Bacillota</taxon>
        <taxon>Clostridia</taxon>
        <taxon>Eubacteriales</taxon>
        <taxon>Oscillospiraceae</taxon>
        <taxon>Anaerobacterium</taxon>
    </lineage>
</organism>
<dbReference type="Pfam" id="PF00109">
    <property type="entry name" value="ketoacyl-synt"/>
    <property type="match status" value="1"/>
</dbReference>
<dbReference type="InterPro" id="IPR020841">
    <property type="entry name" value="PKS_Beta-ketoAc_synthase_dom"/>
</dbReference>
<dbReference type="Gene3D" id="3.40.47.10">
    <property type="match status" value="1"/>
</dbReference>
<dbReference type="GO" id="GO:0004312">
    <property type="term" value="F:fatty acid synthase activity"/>
    <property type="evidence" value="ECO:0007669"/>
    <property type="project" value="TreeGrafter"/>
</dbReference>